<sequence length="101" mass="10850">MLDLLGMIATLDRPRLLVSAARYGVDGYDRAKHLPRLIGGPVAPRVGEAIVKLLDLEAMLESKRQAKSADYTHLSHVSVLIALLGEARALRAANRPALVAA</sequence>
<dbReference type="InterPro" id="IPR045516">
    <property type="entry name" value="DUF6477"/>
</dbReference>
<name>A0A5C4N2N6_9RHOB</name>
<organism evidence="1 2">
    <name type="scientific">Rubellimicrobium rubrum</name>
    <dbReference type="NCBI Taxonomy" id="2585369"/>
    <lineage>
        <taxon>Bacteria</taxon>
        <taxon>Pseudomonadati</taxon>
        <taxon>Pseudomonadota</taxon>
        <taxon>Alphaproteobacteria</taxon>
        <taxon>Rhodobacterales</taxon>
        <taxon>Roseobacteraceae</taxon>
        <taxon>Rubellimicrobium</taxon>
    </lineage>
</organism>
<dbReference type="AlphaFoldDB" id="A0A5C4N2N6"/>
<evidence type="ECO:0000313" key="2">
    <source>
        <dbReference type="Proteomes" id="UP000305887"/>
    </source>
</evidence>
<proteinExistence type="predicted"/>
<dbReference type="OrthoDB" id="7875218at2"/>
<dbReference type="Proteomes" id="UP000305887">
    <property type="component" value="Unassembled WGS sequence"/>
</dbReference>
<reference evidence="1 2" key="1">
    <citation type="submission" date="2019-06" db="EMBL/GenBank/DDBJ databases">
        <title>YIM 131921 draft genome.</title>
        <authorList>
            <person name="Jiang L."/>
        </authorList>
    </citation>
    <scope>NUCLEOTIDE SEQUENCE [LARGE SCALE GENOMIC DNA]</scope>
    <source>
        <strain evidence="1 2">YIM 131921</strain>
    </source>
</reference>
<protein>
    <submittedName>
        <fullName evidence="1">Uncharacterized protein</fullName>
    </submittedName>
</protein>
<gene>
    <name evidence="1" type="ORF">FHG66_06505</name>
</gene>
<dbReference type="RefSeq" id="WP_139075933.1">
    <property type="nucleotide sequence ID" value="NZ_VDFU01000005.1"/>
</dbReference>
<dbReference type="EMBL" id="VDFU01000005">
    <property type="protein sequence ID" value="TNC51191.1"/>
    <property type="molecule type" value="Genomic_DNA"/>
</dbReference>
<comment type="caution">
    <text evidence="1">The sequence shown here is derived from an EMBL/GenBank/DDBJ whole genome shotgun (WGS) entry which is preliminary data.</text>
</comment>
<keyword evidence="2" id="KW-1185">Reference proteome</keyword>
<accession>A0A5C4N2N6</accession>
<dbReference type="Pfam" id="PF20083">
    <property type="entry name" value="DUF6477"/>
    <property type="match status" value="1"/>
</dbReference>
<evidence type="ECO:0000313" key="1">
    <source>
        <dbReference type="EMBL" id="TNC51191.1"/>
    </source>
</evidence>